<evidence type="ECO:0000313" key="6">
    <source>
        <dbReference type="EMBL" id="QOY41776.1"/>
    </source>
</evidence>
<dbReference type="VEuPathDB" id="CryptoDB:CPATCC_0025250"/>
<dbReference type="AlphaFoldDB" id="A0A7S7LI89"/>
<keyword evidence="4" id="KW-0539">Nucleus</keyword>
<accession>A0A7S7LI89</accession>
<gene>
    <name evidence="6" type="ORF">CPATCC_002374</name>
</gene>
<keyword evidence="3" id="KW-0235">DNA replication</keyword>
<organism evidence="6 7">
    <name type="scientific">Cryptosporidium parvum</name>
    <dbReference type="NCBI Taxonomy" id="5807"/>
    <lineage>
        <taxon>Eukaryota</taxon>
        <taxon>Sar</taxon>
        <taxon>Alveolata</taxon>
        <taxon>Apicomplexa</taxon>
        <taxon>Conoidasida</taxon>
        <taxon>Coccidia</taxon>
        <taxon>Eucoccidiorida</taxon>
        <taxon>Eimeriorina</taxon>
        <taxon>Cryptosporidiidae</taxon>
        <taxon>Cryptosporidium</taxon>
    </lineage>
</organism>
<name>A0A7S7LI89_CRYPV</name>
<evidence type="ECO:0000259" key="5">
    <source>
        <dbReference type="Pfam" id="PF05916"/>
    </source>
</evidence>
<dbReference type="Gene3D" id="1.20.58.1030">
    <property type="match status" value="1"/>
</dbReference>
<protein>
    <recommendedName>
        <fullName evidence="5">GINS subunit domain-containing protein</fullName>
    </recommendedName>
</protein>
<dbReference type="GO" id="GO:1902983">
    <property type="term" value="P:DNA strand elongation involved in mitotic DNA replication"/>
    <property type="evidence" value="ECO:0007669"/>
    <property type="project" value="TreeGrafter"/>
</dbReference>
<dbReference type="SUPFAM" id="SSF158573">
    <property type="entry name" value="GINS helical bundle-like"/>
    <property type="match status" value="1"/>
</dbReference>
<proteinExistence type="inferred from homology"/>
<reference evidence="6 7" key="1">
    <citation type="submission" date="2019-09" db="EMBL/GenBank/DDBJ databases">
        <title>Consistent, comparative and evidence-based genome assembly and annotation for Cryptosporidium parvum, C. hominis and C. tyzzeri.</title>
        <authorList>
            <person name="Baptista R.P."/>
            <person name="Li Y."/>
            <person name="Sateriale A."/>
            <person name="Ansell B."/>
            <person name="Jex A."/>
            <person name="Sanders M."/>
            <person name="Brooks K."/>
            <person name="Tracey A."/>
            <person name="Berriman M."/>
            <person name="Striepen B."/>
            <person name="Cotton J.A."/>
            <person name="Kissinger J.C."/>
        </authorList>
    </citation>
    <scope>NUCLEOTIDE SEQUENCE [LARGE SCALE GENOMIC DNA]</scope>
    <source>
        <strain evidence="6 7">IOWA-ATCC</strain>
    </source>
</reference>
<dbReference type="InterPro" id="IPR021151">
    <property type="entry name" value="GINS_A"/>
</dbReference>
<evidence type="ECO:0000256" key="1">
    <source>
        <dbReference type="ARBA" id="ARBA00004123"/>
    </source>
</evidence>
<sequence>MSGSIHENPSIDILKELKLAGNHQIITHNENQFDDIAKINLNYIENLQYLKPFISNSSNESQYDVAALVHLLSLQRNKMRVLAYIKKRCDQLKSYRWNHGKHLSNEVLSKISRSEESFFHGYCSLIDEYNTSINNKYNTPDSDLCNHKIGRSIQGNFNFCQVISPKQFSKDVIEFNNGKYKTKSQQVFYNSGSFTFFTKEQVATHGHSSDIVPIQKS</sequence>
<dbReference type="Proteomes" id="UP000593906">
    <property type="component" value="Chromosome 5"/>
</dbReference>
<dbReference type="PANTHER" id="PTHR12914">
    <property type="entry name" value="PARTNER OF SLD5"/>
    <property type="match status" value="1"/>
</dbReference>
<comment type="subcellular location">
    <subcellularLocation>
        <location evidence="1">Nucleus</location>
    </subcellularLocation>
</comment>
<dbReference type="InterPro" id="IPR005339">
    <property type="entry name" value="GINS_Psf1"/>
</dbReference>
<dbReference type="PANTHER" id="PTHR12914:SF2">
    <property type="entry name" value="DNA REPLICATION COMPLEX GINS PROTEIN PSF1"/>
    <property type="match status" value="1"/>
</dbReference>
<dbReference type="Pfam" id="PF05916">
    <property type="entry name" value="Sld5"/>
    <property type="match status" value="1"/>
</dbReference>
<evidence type="ECO:0000256" key="2">
    <source>
        <dbReference type="ARBA" id="ARBA00006677"/>
    </source>
</evidence>
<dbReference type="CDD" id="cd11710">
    <property type="entry name" value="GINS_A_psf1"/>
    <property type="match status" value="1"/>
</dbReference>
<evidence type="ECO:0000256" key="4">
    <source>
        <dbReference type="ARBA" id="ARBA00023242"/>
    </source>
</evidence>
<evidence type="ECO:0000313" key="7">
    <source>
        <dbReference type="Proteomes" id="UP000593906"/>
    </source>
</evidence>
<comment type="similarity">
    <text evidence="2">Belongs to the GINS1/PSF1 family.</text>
</comment>
<dbReference type="GO" id="GO:0000811">
    <property type="term" value="C:GINS complex"/>
    <property type="evidence" value="ECO:0007669"/>
    <property type="project" value="InterPro"/>
</dbReference>
<feature type="domain" description="GINS subunit" evidence="5">
    <location>
        <begin position="58"/>
        <end position="133"/>
    </location>
</feature>
<evidence type="ECO:0000256" key="3">
    <source>
        <dbReference type="ARBA" id="ARBA00022705"/>
    </source>
</evidence>
<dbReference type="InterPro" id="IPR036224">
    <property type="entry name" value="GINS_bundle-like_dom_sf"/>
</dbReference>
<dbReference type="EMBL" id="CP044418">
    <property type="protein sequence ID" value="QOY41776.1"/>
    <property type="molecule type" value="Genomic_DNA"/>
</dbReference>